<dbReference type="RefSeq" id="WP_219080088.1">
    <property type="nucleotide sequence ID" value="NZ_CP079216.1"/>
</dbReference>
<feature type="domain" description="N-acetyltransferase" evidence="1">
    <location>
        <begin position="1"/>
        <end position="171"/>
    </location>
</feature>
<reference evidence="2 3" key="1">
    <citation type="submission" date="2021-07" db="EMBL/GenBank/DDBJ databases">
        <title>complete genome sequencing of Tessaracoccus sp.J1M15.</title>
        <authorList>
            <person name="Bae J.-W."/>
            <person name="Kim D.-y."/>
        </authorList>
    </citation>
    <scope>NUCLEOTIDE SEQUENCE [LARGE SCALE GENOMIC DNA]</scope>
    <source>
        <strain evidence="2 3">J1M15</strain>
    </source>
</reference>
<accession>A0ABX8SEU8</accession>
<protein>
    <submittedName>
        <fullName evidence="2">GNAT family N-acetyltransferase</fullName>
    </submittedName>
</protein>
<sequence length="229" mass="24650">MSTHLTAVSDPDELARVYRELLEPSFPADELGPLEALQADLGDPGSLVLTLRDDEGLDLAVSIAFHDAGAGVLLLAYLAVRPGTRGGGYGNALMAGSLQRWDEVFSPDFVIGEVERPGDRADVVEEHGDPEARLRFYRRFGARRVVAPFFQPGIAPARHRIPMYLMLLNISPSARVGEEVDGHLSVSAPPLRAFVADYIAATEERPPTDPEAVELLAALGGDTVDTVPL</sequence>
<proteinExistence type="predicted"/>
<dbReference type="Proteomes" id="UP000824504">
    <property type="component" value="Chromosome"/>
</dbReference>
<evidence type="ECO:0000313" key="2">
    <source>
        <dbReference type="EMBL" id="QXT61805.1"/>
    </source>
</evidence>
<keyword evidence="3" id="KW-1185">Reference proteome</keyword>
<dbReference type="PROSITE" id="PS51186">
    <property type="entry name" value="GNAT"/>
    <property type="match status" value="1"/>
</dbReference>
<evidence type="ECO:0000259" key="1">
    <source>
        <dbReference type="PROSITE" id="PS51186"/>
    </source>
</evidence>
<dbReference type="EMBL" id="CP079216">
    <property type="protein sequence ID" value="QXT61805.1"/>
    <property type="molecule type" value="Genomic_DNA"/>
</dbReference>
<name>A0ABX8SEU8_9ACTN</name>
<dbReference type="InterPro" id="IPR000182">
    <property type="entry name" value="GNAT_dom"/>
</dbReference>
<organism evidence="2 3">
    <name type="scientific">Tessaracoccus palaemonis</name>
    <dbReference type="NCBI Taxonomy" id="2829499"/>
    <lineage>
        <taxon>Bacteria</taxon>
        <taxon>Bacillati</taxon>
        <taxon>Actinomycetota</taxon>
        <taxon>Actinomycetes</taxon>
        <taxon>Propionibacteriales</taxon>
        <taxon>Propionibacteriaceae</taxon>
        <taxon>Tessaracoccus</taxon>
    </lineage>
</organism>
<evidence type="ECO:0000313" key="3">
    <source>
        <dbReference type="Proteomes" id="UP000824504"/>
    </source>
</evidence>
<gene>
    <name evidence="2" type="ORF">KDB89_08345</name>
</gene>